<dbReference type="GO" id="GO:0034388">
    <property type="term" value="C:Pwp2p-containing subcomplex of 90S preribosome"/>
    <property type="evidence" value="ECO:0007669"/>
    <property type="project" value="TreeGrafter"/>
</dbReference>
<proteinExistence type="predicted"/>
<dbReference type="Proteomes" id="UP001214638">
    <property type="component" value="Unassembled WGS sequence"/>
</dbReference>
<comment type="caution">
    <text evidence="6">The sequence shown here is derived from an EMBL/GenBank/DDBJ whole genome shotgun (WGS) entry which is preliminary data.</text>
</comment>
<keyword evidence="5" id="KW-0539">Nucleus</keyword>
<dbReference type="SUPFAM" id="SSF50978">
    <property type="entry name" value="WD40 repeat-like"/>
    <property type="match status" value="1"/>
</dbReference>
<dbReference type="PANTHER" id="PTHR18359">
    <property type="entry name" value="WD-REPEAT PROTEIN-RELATED"/>
    <property type="match status" value="1"/>
</dbReference>
<dbReference type="GeneID" id="94337187"/>
<organism evidence="6 7">
    <name type="scientific">Babesia duncani</name>
    <dbReference type="NCBI Taxonomy" id="323732"/>
    <lineage>
        <taxon>Eukaryota</taxon>
        <taxon>Sar</taxon>
        <taxon>Alveolata</taxon>
        <taxon>Apicomplexa</taxon>
        <taxon>Aconoidasida</taxon>
        <taxon>Piroplasmida</taxon>
        <taxon>Babesiidae</taxon>
        <taxon>Babesia</taxon>
    </lineage>
</organism>
<evidence type="ECO:0000256" key="2">
    <source>
        <dbReference type="ARBA" id="ARBA00022552"/>
    </source>
</evidence>
<evidence type="ECO:0000256" key="5">
    <source>
        <dbReference type="ARBA" id="ARBA00023242"/>
    </source>
</evidence>
<dbReference type="GO" id="GO:0032040">
    <property type="term" value="C:small-subunit processome"/>
    <property type="evidence" value="ECO:0007669"/>
    <property type="project" value="TreeGrafter"/>
</dbReference>
<dbReference type="AlphaFoldDB" id="A0AAD9PI08"/>
<dbReference type="Gene3D" id="2.130.10.10">
    <property type="entry name" value="YVTN repeat-like/Quinoprotein amine dehydrogenase"/>
    <property type="match status" value="1"/>
</dbReference>
<comment type="subcellular location">
    <subcellularLocation>
        <location evidence="1">Nucleus</location>
        <location evidence="1">Nucleolus</location>
    </subcellularLocation>
</comment>
<dbReference type="KEGG" id="bdw:94337187"/>
<reference evidence="6" key="1">
    <citation type="journal article" date="2023" name="Nat. Microbiol.">
        <title>Babesia duncani multi-omics identifies virulence factors and drug targets.</title>
        <authorList>
            <person name="Singh P."/>
            <person name="Lonardi S."/>
            <person name="Liang Q."/>
            <person name="Vydyam P."/>
            <person name="Khabirova E."/>
            <person name="Fang T."/>
            <person name="Gihaz S."/>
            <person name="Thekkiniath J."/>
            <person name="Munshi M."/>
            <person name="Abel S."/>
            <person name="Ciampossin L."/>
            <person name="Batugedara G."/>
            <person name="Gupta M."/>
            <person name="Lu X.M."/>
            <person name="Lenz T."/>
            <person name="Chakravarty S."/>
            <person name="Cornillot E."/>
            <person name="Hu Y."/>
            <person name="Ma W."/>
            <person name="Gonzalez L.M."/>
            <person name="Sanchez S."/>
            <person name="Estrada K."/>
            <person name="Sanchez-Flores A."/>
            <person name="Montero E."/>
            <person name="Harb O.S."/>
            <person name="Le Roch K.G."/>
            <person name="Mamoun C.B."/>
        </authorList>
    </citation>
    <scope>NUCLEOTIDE SEQUENCE</scope>
    <source>
        <strain evidence="6">WA1</strain>
    </source>
</reference>
<name>A0AAD9PI08_9APIC</name>
<keyword evidence="3" id="KW-0853">WD repeat</keyword>
<dbReference type="InterPro" id="IPR015943">
    <property type="entry name" value="WD40/YVTN_repeat-like_dom_sf"/>
</dbReference>
<gene>
    <name evidence="6" type="ORF">BdWA1_002890</name>
</gene>
<dbReference type="RefSeq" id="XP_067802060.1">
    <property type="nucleotide sequence ID" value="XM_067947909.1"/>
</dbReference>
<dbReference type="EMBL" id="JALLKP010000004">
    <property type="protein sequence ID" value="KAK2195217.1"/>
    <property type="molecule type" value="Genomic_DNA"/>
</dbReference>
<evidence type="ECO:0000313" key="7">
    <source>
        <dbReference type="Proteomes" id="UP001214638"/>
    </source>
</evidence>
<evidence type="ECO:0000256" key="1">
    <source>
        <dbReference type="ARBA" id="ARBA00004604"/>
    </source>
</evidence>
<dbReference type="GO" id="GO:0006364">
    <property type="term" value="P:rRNA processing"/>
    <property type="evidence" value="ECO:0007669"/>
    <property type="project" value="UniProtKB-KW"/>
</dbReference>
<evidence type="ECO:0000313" key="6">
    <source>
        <dbReference type="EMBL" id="KAK2195217.1"/>
    </source>
</evidence>
<sequence length="412" mass="45205">MTLGGMLASVLSDEKAASKDRHAVWHDSDDEAPVTTTDPIWASKRRKIAEGSQHERFQLPTKVTSRELKQKSTGTTFKIAKQNDKSNRFIGSDCVLRIEFESNGKYMGVLRKGTRGLQVFKVDEHKSKSNERFRLGPGLQDIILDNYSITSFAFGGRGILMIVGTFSTILQKYRVASAIATLSKGSNESCYDRIYNGTGDCNMYAVSCHDNGTVLLCDSRTNCAIHELHVNSKRCAGVGFYPNRNAVILSDVDANVYHWDIKSGRCAYKFHDDYSVHVSSFGSCQGTGDGYGTGAFIANGSNSGYLNLFPVSNNIDSVGDLISPIPTKSFGNLSTEVTSIAVEPTGAFVAYTSVHKKNAIRLIHVPSLSVVSNWPDDKLYIGRPTTVAFCPNYNTFVVGTRAGKIQCYKIIY</sequence>
<protein>
    <submittedName>
        <fullName evidence="6">Bifunctional WD40-YVTN repeat-like-containing domain superfamily/U3 small nucleolar RNA-associated protein 18/WD40-repeat-containing domain superfamily</fullName>
    </submittedName>
</protein>
<keyword evidence="2" id="KW-0698">rRNA processing</keyword>
<keyword evidence="4" id="KW-0677">Repeat</keyword>
<dbReference type="InterPro" id="IPR036322">
    <property type="entry name" value="WD40_repeat_dom_sf"/>
</dbReference>
<evidence type="ECO:0000256" key="4">
    <source>
        <dbReference type="ARBA" id="ARBA00022737"/>
    </source>
</evidence>
<dbReference type="InterPro" id="IPR045161">
    <property type="entry name" value="Utp18"/>
</dbReference>
<accession>A0AAD9PI08</accession>
<evidence type="ECO:0000256" key="3">
    <source>
        <dbReference type="ARBA" id="ARBA00022574"/>
    </source>
</evidence>
<keyword evidence="7" id="KW-1185">Reference proteome</keyword>
<dbReference type="PANTHER" id="PTHR18359:SF0">
    <property type="entry name" value="U3 SMALL NUCLEOLAR RNA-ASSOCIATED PROTEIN 18 HOMOLOG"/>
    <property type="match status" value="1"/>
</dbReference>